<dbReference type="OrthoDB" id="9804714at2"/>
<dbReference type="InterPro" id="IPR041692">
    <property type="entry name" value="HHH_9"/>
</dbReference>
<reference evidence="2 3" key="1">
    <citation type="submission" date="2016-05" db="EMBL/GenBank/DDBJ databases">
        <title>Genomic and physiological characterization of Planctopirus sp. isolated from fresh water lake.</title>
        <authorList>
            <person name="Subhash Y."/>
            <person name="Ramana C."/>
        </authorList>
    </citation>
    <scope>NUCLEOTIDE SEQUENCE [LARGE SCALE GENOMIC DNA]</scope>
    <source>
        <strain evidence="2 3">JC280</strain>
    </source>
</reference>
<protein>
    <submittedName>
        <fullName evidence="2">RNA-binding transcriptional accessory protein</fullName>
    </submittedName>
</protein>
<dbReference type="InterPro" id="IPR003029">
    <property type="entry name" value="S1_domain"/>
</dbReference>
<evidence type="ECO:0000259" key="1">
    <source>
        <dbReference type="PROSITE" id="PS50126"/>
    </source>
</evidence>
<dbReference type="InterPro" id="IPR055179">
    <property type="entry name" value="Tex-like_central_region"/>
</dbReference>
<dbReference type="InterPro" id="IPR012340">
    <property type="entry name" value="NA-bd_OB-fold"/>
</dbReference>
<comment type="caution">
    <text evidence="2">The sequence shown here is derived from an EMBL/GenBank/DDBJ whole genome shotgun (WGS) entry which is preliminary data.</text>
</comment>
<dbReference type="EMBL" id="LYDR01000027">
    <property type="protein sequence ID" value="ODA36388.1"/>
    <property type="molecule type" value="Genomic_DNA"/>
</dbReference>
<dbReference type="GO" id="GO:0003729">
    <property type="term" value="F:mRNA binding"/>
    <property type="evidence" value="ECO:0007669"/>
    <property type="project" value="TreeGrafter"/>
</dbReference>
<dbReference type="RefSeq" id="WP_068845741.1">
    <property type="nucleotide sequence ID" value="NZ_LYDR01000027.1"/>
</dbReference>
<dbReference type="Pfam" id="PF00575">
    <property type="entry name" value="S1"/>
    <property type="match status" value="1"/>
</dbReference>
<dbReference type="FunFam" id="2.40.50.140:FF:000051">
    <property type="entry name" value="RNA-binding transcriptional accessory protein"/>
    <property type="match status" value="1"/>
</dbReference>
<dbReference type="InterPro" id="IPR010994">
    <property type="entry name" value="RuvA_2-like"/>
</dbReference>
<dbReference type="SMART" id="SM00732">
    <property type="entry name" value="YqgFc"/>
    <property type="match status" value="1"/>
</dbReference>
<dbReference type="Gene3D" id="2.40.50.140">
    <property type="entry name" value="Nucleic acid-binding proteins"/>
    <property type="match status" value="1"/>
</dbReference>
<dbReference type="Gene3D" id="1.10.150.310">
    <property type="entry name" value="Tex RuvX-like domain-like"/>
    <property type="match status" value="1"/>
</dbReference>
<dbReference type="InterPro" id="IPR044146">
    <property type="entry name" value="S1_Tex"/>
</dbReference>
<dbReference type="SUPFAM" id="SSF50249">
    <property type="entry name" value="Nucleic acid-binding proteins"/>
    <property type="match status" value="1"/>
</dbReference>
<dbReference type="Pfam" id="PF17674">
    <property type="entry name" value="HHH_9"/>
    <property type="match status" value="1"/>
</dbReference>
<dbReference type="Pfam" id="PF16921">
    <property type="entry name" value="Tex_YqgF"/>
    <property type="match status" value="1"/>
</dbReference>
<gene>
    <name evidence="2" type="ORF">A6X21_16455</name>
</gene>
<keyword evidence="3" id="KW-1185">Reference proteome</keyword>
<dbReference type="STRING" id="1841610.A6X21_16455"/>
<dbReference type="Pfam" id="PF09371">
    <property type="entry name" value="Tex_N"/>
    <property type="match status" value="1"/>
</dbReference>
<dbReference type="FunFam" id="1.10.150.310:FF:000002">
    <property type="entry name" value="Putative transcription modulator/accessory protein"/>
    <property type="match status" value="1"/>
</dbReference>
<dbReference type="GO" id="GO:0003735">
    <property type="term" value="F:structural constituent of ribosome"/>
    <property type="evidence" value="ECO:0007669"/>
    <property type="project" value="TreeGrafter"/>
</dbReference>
<name>A0A1C3ET05_9PLAN</name>
<dbReference type="InterPro" id="IPR006641">
    <property type="entry name" value="YqgF/RNaseH-like_dom"/>
</dbReference>
<evidence type="ECO:0000313" key="2">
    <source>
        <dbReference type="EMBL" id="ODA36388.1"/>
    </source>
</evidence>
<dbReference type="GO" id="GO:0006139">
    <property type="term" value="P:nucleobase-containing compound metabolic process"/>
    <property type="evidence" value="ECO:0007669"/>
    <property type="project" value="InterPro"/>
</dbReference>
<evidence type="ECO:0000313" key="3">
    <source>
        <dbReference type="Proteomes" id="UP000094828"/>
    </source>
</evidence>
<dbReference type="InterPro" id="IPR032639">
    <property type="entry name" value="Tex_YqgF"/>
</dbReference>
<dbReference type="InterPro" id="IPR050437">
    <property type="entry name" value="Ribos_protein_bS1-like"/>
</dbReference>
<dbReference type="FunFam" id="1.10.10.650:FF:000001">
    <property type="entry name" value="S1 RNA-binding domain 1"/>
    <property type="match status" value="1"/>
</dbReference>
<dbReference type="Gene3D" id="1.10.3500.10">
    <property type="entry name" value="Tex N-terminal region-like"/>
    <property type="match status" value="1"/>
</dbReference>
<dbReference type="Gene3D" id="1.10.10.650">
    <property type="entry name" value="RuvA domain 2-like"/>
    <property type="match status" value="1"/>
</dbReference>
<proteinExistence type="predicted"/>
<dbReference type="SUPFAM" id="SSF53098">
    <property type="entry name" value="Ribonuclease H-like"/>
    <property type="match status" value="1"/>
</dbReference>
<dbReference type="InterPro" id="IPR023323">
    <property type="entry name" value="Tex-like_dom_sf"/>
</dbReference>
<dbReference type="PROSITE" id="PS50126">
    <property type="entry name" value="S1"/>
    <property type="match status" value="1"/>
</dbReference>
<dbReference type="GO" id="GO:0005737">
    <property type="term" value="C:cytoplasm"/>
    <property type="evidence" value="ECO:0007669"/>
    <property type="project" value="UniProtKB-ARBA"/>
</dbReference>
<dbReference type="AlphaFoldDB" id="A0A1C3ET05"/>
<dbReference type="FunFam" id="3.30.420.140:FF:000001">
    <property type="entry name" value="RNA-binding transcriptional accessory protein"/>
    <property type="match status" value="1"/>
</dbReference>
<organism evidence="2 3">
    <name type="scientific">Planctopirus hydrillae</name>
    <dbReference type="NCBI Taxonomy" id="1841610"/>
    <lineage>
        <taxon>Bacteria</taxon>
        <taxon>Pseudomonadati</taxon>
        <taxon>Planctomycetota</taxon>
        <taxon>Planctomycetia</taxon>
        <taxon>Planctomycetales</taxon>
        <taxon>Planctomycetaceae</taxon>
        <taxon>Planctopirus</taxon>
    </lineage>
</organism>
<dbReference type="CDD" id="cd05685">
    <property type="entry name" value="S1_Tex"/>
    <property type="match status" value="1"/>
</dbReference>
<dbReference type="SUPFAM" id="SSF158832">
    <property type="entry name" value="Tex N-terminal region-like"/>
    <property type="match status" value="1"/>
</dbReference>
<dbReference type="PANTHER" id="PTHR10724:SF10">
    <property type="entry name" value="S1 RNA-BINDING DOMAIN-CONTAINING PROTEIN 1"/>
    <property type="match status" value="1"/>
</dbReference>
<dbReference type="InterPro" id="IPR023319">
    <property type="entry name" value="Tex-like_HTH_dom_sf"/>
</dbReference>
<dbReference type="SUPFAM" id="SSF47781">
    <property type="entry name" value="RuvA domain 2-like"/>
    <property type="match status" value="2"/>
</dbReference>
<accession>A0A1C3ET05</accession>
<dbReference type="Pfam" id="PF12836">
    <property type="entry name" value="HHH_3"/>
    <property type="match status" value="1"/>
</dbReference>
<dbReference type="InterPro" id="IPR018974">
    <property type="entry name" value="Tex-like_N"/>
</dbReference>
<feature type="domain" description="S1 motif" evidence="1">
    <location>
        <begin position="661"/>
        <end position="730"/>
    </location>
</feature>
<dbReference type="PANTHER" id="PTHR10724">
    <property type="entry name" value="30S RIBOSOMAL PROTEIN S1"/>
    <property type="match status" value="1"/>
</dbReference>
<sequence>MPSPAPLTDRIAQTLQLRPAQVEAAVRLFDEGNTIPFITRYRKEATGNLDEEKLRLISEELTSGRQLEERASAITRLLQQQQQLTPELEASIRSATSLKQLEDLYLPFRPKRKTRATIARQRGLEPLATRILHDDRTLGDLQQAATSFISTEQGLNNIEEVLCGAQDIIVEWISENSAVREACRQVLRQTGRLQSTGIEKATPQMQAEYRDYLDFSDMIMKIPPHRLLALNRGEREEVLRIKVSWDKHRAQFVTGKILNVDARCYNQFMNEAIAEALERHLLPSLDRELRKDVTLKAEKHAIDVFARNLRNLLLQPPLAPQRVLAIDPGLRTGCKLAVLNETGDVLALDVVYITGNADRQLEARNKIVQLVREHGIKTIAIGNGTACRETEELVAQAIRDELPDVHYIIVNEAGASIYSASTIAREEFPELDATARGTISIARRLLDPLSELVKIEPQHLGVGMYQHDIPPKQLKSALDGVVESCVNYVGVDLNTASASLLRYVSGLNQLLAKRIVDRRKARGPFRNRAELLEVQGIGPTIFTQAAGFLKVAGSEPLDGTWIHPESYPATKTLLEKLQVPLVELTGENSTSQWRSQLLQQAEQIKQQPAELERLASDVHVGMETLRDILDSLLRPGRDPRLDLPKPVFRQDILRFEDLAEGVELEGTILNVVDFGAFVDIGLKDSALIHVSKMSNQFIRNPHEIVSVGDRVTVWVADIDKERRRVGLSLIRPQPSL</sequence>
<dbReference type="SMART" id="SM00316">
    <property type="entry name" value="S1"/>
    <property type="match status" value="1"/>
</dbReference>
<dbReference type="GO" id="GO:0006412">
    <property type="term" value="P:translation"/>
    <property type="evidence" value="ECO:0007669"/>
    <property type="project" value="TreeGrafter"/>
</dbReference>
<dbReference type="Proteomes" id="UP000094828">
    <property type="component" value="Unassembled WGS sequence"/>
</dbReference>
<dbReference type="InterPro" id="IPR037027">
    <property type="entry name" value="YqgF/RNaseH-like_dom_sf"/>
</dbReference>
<dbReference type="Gene3D" id="3.30.420.140">
    <property type="entry name" value="YqgF/RNase H-like domain"/>
    <property type="match status" value="1"/>
</dbReference>
<dbReference type="Pfam" id="PF22706">
    <property type="entry name" value="Tex_central_region"/>
    <property type="match status" value="1"/>
</dbReference>
<dbReference type="InterPro" id="IPR012337">
    <property type="entry name" value="RNaseH-like_sf"/>
</dbReference>